<dbReference type="EMBL" id="ADFV01066890">
    <property type="status" value="NOT_ANNOTATED_CDS"/>
    <property type="molecule type" value="Genomic_DNA"/>
</dbReference>
<dbReference type="EMBL" id="ADFV01066891">
    <property type="status" value="NOT_ANNOTATED_CDS"/>
    <property type="molecule type" value="Genomic_DNA"/>
</dbReference>
<dbReference type="AlphaFoldDB" id="A0A2I3HL77"/>
<gene>
    <name evidence="3" type="primary">LACTBL1</name>
</gene>
<dbReference type="InParanoid" id="A0A2I3HL77"/>
<evidence type="ECO:0000256" key="1">
    <source>
        <dbReference type="ARBA" id="ARBA00038473"/>
    </source>
</evidence>
<dbReference type="GeneTree" id="ENSGT00450000040404"/>
<proteinExistence type="inferred from homology"/>
<keyword evidence="4" id="KW-1185">Reference proteome</keyword>
<dbReference type="InterPro" id="IPR051478">
    <property type="entry name" value="Beta-lactamase-like_AB/R"/>
</dbReference>
<dbReference type="SUPFAM" id="SSF56601">
    <property type="entry name" value="beta-lactamase/transpeptidase-like"/>
    <property type="match status" value="1"/>
</dbReference>
<reference evidence="3" key="2">
    <citation type="submission" date="2025-08" db="UniProtKB">
        <authorList>
            <consortium name="Ensembl"/>
        </authorList>
    </citation>
    <scope>IDENTIFICATION</scope>
</reference>
<evidence type="ECO:0000313" key="3">
    <source>
        <dbReference type="Ensembl" id="ENSNLEP00000044206.1"/>
    </source>
</evidence>
<reference evidence="3 4" key="1">
    <citation type="submission" date="2012-10" db="EMBL/GenBank/DDBJ databases">
        <authorList>
            <consortium name="Gibbon Genome Sequencing Consortium"/>
        </authorList>
    </citation>
    <scope>NUCLEOTIDE SEQUENCE [LARGE SCALE GENOMIC DNA]</scope>
</reference>
<dbReference type="Gene3D" id="3.40.710.10">
    <property type="entry name" value="DD-peptidase/beta-lactamase superfamily"/>
    <property type="match status" value="1"/>
</dbReference>
<dbReference type="PANTHER" id="PTHR22935">
    <property type="entry name" value="PENICILLIN-BINDING PROTEIN"/>
    <property type="match status" value="1"/>
</dbReference>
<dbReference type="EMBL" id="ADFV01066892">
    <property type="status" value="NOT_ANNOTATED_CDS"/>
    <property type="molecule type" value="Genomic_DNA"/>
</dbReference>
<dbReference type="Ensembl" id="ENSNLET00000044891.1">
    <property type="protein sequence ID" value="ENSNLEP00000044206.1"/>
    <property type="gene ID" value="ENSNLEG00000008360.2"/>
</dbReference>
<comment type="similarity">
    <text evidence="1">Belongs to the beta-lactamase family.</text>
</comment>
<evidence type="ECO:0000313" key="4">
    <source>
        <dbReference type="Proteomes" id="UP000001073"/>
    </source>
</evidence>
<evidence type="ECO:0000259" key="2">
    <source>
        <dbReference type="Pfam" id="PF00144"/>
    </source>
</evidence>
<accession>A0A2I3HL77</accession>
<dbReference type="InterPro" id="IPR001466">
    <property type="entry name" value="Beta-lactam-related"/>
</dbReference>
<sequence length="484" mass="52874">MTGCSLGPEETSAPVRMCPRHPEPVPLAHPLPVLKQALEKVDQILRQAMSAPGVAAMSAVVIHNDTVLWTGNFGKKNGSDPASGAPNEYTMYRISSISKIFPVLMLYRLWEEGIVASLDDPLERYASTFTINNPLGLVSAEQQGLMDGLEQVGPAPRPSPVTLRRMASQLSGLPRRLRSTSLLWKGSTQEALNLLKDDVLVVDPGTRCHYSTLAFSLLAHVLAAHTAQGDYQRWVSENVLKPLGMADTGFDLTPVVRARLAAGFYGSGRPMYSTAADLAKLGRGAPWEFHAQRGYRVVRKDGDLDGYAATFSLVPPLRLGLVLLLAGPRPPGPDLVAQAYDELLPALERALREAEPGPAPPPSARPFAGYFTFANLTFYEVRAGPAGELSLRQFGPRVEALVPPAFRTLALRHLHGRVFQLHVAREFPCALPLGDTWLSLEAQHGQLVNFYPLDHHGLSPGFDVPGLNTYRVLRLQRKPVFKTQ</sequence>
<dbReference type="PANTHER" id="PTHR22935:SF95">
    <property type="entry name" value="BETA-LACTAMASE-LIKE 1-RELATED"/>
    <property type="match status" value="1"/>
</dbReference>
<protein>
    <submittedName>
        <fullName evidence="3">Lactamase beta like 1</fullName>
    </submittedName>
</protein>
<dbReference type="Proteomes" id="UP000001073">
    <property type="component" value="Chromosome 24"/>
</dbReference>
<reference evidence="3" key="3">
    <citation type="submission" date="2025-09" db="UniProtKB">
        <authorList>
            <consortium name="Ensembl"/>
        </authorList>
    </citation>
    <scope>IDENTIFICATION</scope>
</reference>
<dbReference type="OMA" id="NDTILWT"/>
<feature type="domain" description="Beta-lactamase-related" evidence="2">
    <location>
        <begin position="41"/>
        <end position="282"/>
    </location>
</feature>
<dbReference type="EMBL" id="ADFV01066894">
    <property type="status" value="NOT_ANNOTATED_CDS"/>
    <property type="molecule type" value="Genomic_DNA"/>
</dbReference>
<name>A0A2I3HL77_NOMLE</name>
<dbReference type="FunCoup" id="A0A2I3HL77">
    <property type="interactions" value="2"/>
</dbReference>
<dbReference type="EMBL" id="ADFV01066893">
    <property type="status" value="NOT_ANNOTATED_CDS"/>
    <property type="molecule type" value="Genomic_DNA"/>
</dbReference>
<dbReference type="Pfam" id="PF00144">
    <property type="entry name" value="Beta-lactamase"/>
    <property type="match status" value="1"/>
</dbReference>
<dbReference type="STRING" id="61853.ENSNLEP00000044206"/>
<organism evidence="3 4">
    <name type="scientific">Nomascus leucogenys</name>
    <name type="common">Northern white-cheeked gibbon</name>
    <name type="synonym">Hylobates leucogenys</name>
    <dbReference type="NCBI Taxonomy" id="61853"/>
    <lineage>
        <taxon>Eukaryota</taxon>
        <taxon>Metazoa</taxon>
        <taxon>Chordata</taxon>
        <taxon>Craniata</taxon>
        <taxon>Vertebrata</taxon>
        <taxon>Euteleostomi</taxon>
        <taxon>Mammalia</taxon>
        <taxon>Eutheria</taxon>
        <taxon>Euarchontoglires</taxon>
        <taxon>Primates</taxon>
        <taxon>Haplorrhini</taxon>
        <taxon>Catarrhini</taxon>
        <taxon>Hylobatidae</taxon>
        <taxon>Nomascus</taxon>
    </lineage>
</organism>
<dbReference type="InterPro" id="IPR012338">
    <property type="entry name" value="Beta-lactam/transpept-like"/>
</dbReference>